<dbReference type="Gene3D" id="1.10.443.10">
    <property type="entry name" value="Intergrase catalytic core"/>
    <property type="match status" value="1"/>
</dbReference>
<evidence type="ECO:0000313" key="8">
    <source>
        <dbReference type="EMBL" id="MFD1128299.1"/>
    </source>
</evidence>
<dbReference type="PROSITE" id="PS51900">
    <property type="entry name" value="CB"/>
    <property type="match status" value="1"/>
</dbReference>
<dbReference type="InterPro" id="IPR028259">
    <property type="entry name" value="AP2-like_int_N"/>
</dbReference>
<dbReference type="Pfam" id="PF00589">
    <property type="entry name" value="Phage_integrase"/>
    <property type="match status" value="1"/>
</dbReference>
<name>A0ABW3PKN4_9BACL</name>
<keyword evidence="9" id="KW-1185">Reference proteome</keyword>
<keyword evidence="4" id="KW-0233">DNA recombination</keyword>
<evidence type="ECO:0000256" key="5">
    <source>
        <dbReference type="PROSITE-ProRule" id="PRU01248"/>
    </source>
</evidence>
<dbReference type="Proteomes" id="UP001597169">
    <property type="component" value="Unassembled WGS sequence"/>
</dbReference>
<evidence type="ECO:0000313" key="9">
    <source>
        <dbReference type="Proteomes" id="UP001597169"/>
    </source>
</evidence>
<dbReference type="InterPro" id="IPR044068">
    <property type="entry name" value="CB"/>
</dbReference>
<dbReference type="InterPro" id="IPR002104">
    <property type="entry name" value="Integrase_catalytic"/>
</dbReference>
<keyword evidence="2" id="KW-0229">DNA integration</keyword>
<proteinExistence type="inferred from homology"/>
<dbReference type="InterPro" id="IPR050090">
    <property type="entry name" value="Tyrosine_recombinase_XerCD"/>
</dbReference>
<comment type="caution">
    <text evidence="8">The sequence shown here is derived from an EMBL/GenBank/DDBJ whole genome shotgun (WGS) entry which is preliminary data.</text>
</comment>
<dbReference type="RefSeq" id="WP_251583455.1">
    <property type="nucleotide sequence ID" value="NZ_JBHTKX010000001.1"/>
</dbReference>
<dbReference type="PANTHER" id="PTHR30349:SF64">
    <property type="entry name" value="PROPHAGE INTEGRASE INTD-RELATED"/>
    <property type="match status" value="1"/>
</dbReference>
<dbReference type="Pfam" id="PF14657">
    <property type="entry name" value="Arm-DNA-bind_4"/>
    <property type="match status" value="1"/>
</dbReference>
<protein>
    <submittedName>
        <fullName evidence="8">Tyrosine-type recombinase/integrase</fullName>
    </submittedName>
</protein>
<dbReference type="SUPFAM" id="SSF56349">
    <property type="entry name" value="DNA breaking-rejoining enzymes"/>
    <property type="match status" value="1"/>
</dbReference>
<feature type="domain" description="Core-binding (CB)" evidence="7">
    <location>
        <begin position="74"/>
        <end position="157"/>
    </location>
</feature>
<dbReference type="Gene3D" id="1.10.150.130">
    <property type="match status" value="1"/>
</dbReference>
<gene>
    <name evidence="8" type="ORF">ACFQ3J_08950</name>
</gene>
<dbReference type="InterPro" id="IPR004107">
    <property type="entry name" value="Integrase_SAM-like_N"/>
</dbReference>
<reference evidence="9" key="1">
    <citation type="journal article" date="2019" name="Int. J. Syst. Evol. Microbiol.">
        <title>The Global Catalogue of Microorganisms (GCM) 10K type strain sequencing project: providing services to taxonomists for standard genome sequencing and annotation.</title>
        <authorList>
            <consortium name="The Broad Institute Genomics Platform"/>
            <consortium name="The Broad Institute Genome Sequencing Center for Infectious Disease"/>
            <person name="Wu L."/>
            <person name="Ma J."/>
        </authorList>
    </citation>
    <scope>NUCLEOTIDE SEQUENCE [LARGE SCALE GENOMIC DNA]</scope>
    <source>
        <strain evidence="9">CCUG 53519</strain>
    </source>
</reference>
<dbReference type="InterPro" id="IPR011010">
    <property type="entry name" value="DNA_brk_join_enz"/>
</dbReference>
<evidence type="ECO:0000256" key="4">
    <source>
        <dbReference type="ARBA" id="ARBA00023172"/>
    </source>
</evidence>
<sequence length="401" mass="46962">MGRKPKLPKEEIKYPKVRERDGLYRYRYSIINPETGKRKQKETQGFKTALEAFQEGLRIEEELKNKTFVEAKNITFSEYADEYLKTYKALGNVKNSTVFLREVSLKQISKYFGGLKLRDITKLQYQAMLNDFKDKNKSLNTIRILHVAGKMLFESAVEQEIIKVSPAKTAKLPSFIQTVDQLESGITIPRYLEKNELQRFLDVVKNNGSKQDYTVFFLLAYTGLRLGELCALKWKDIDRKNLFISITKTMYIRYGVENYELNTPKTKSSIREVDISKKVLSVLDEHASWQKELIMSKRDKYYNKGNFIFVNDMFKPGYPMIHEVPQRRIKEFLKIAELPETLTPHSLRHTHASLLAEAGVDLEVIQKRLGHKNDQITREIYLHVTKKRKQEAPLQFEKLME</sequence>
<organism evidence="8 9">
    <name type="scientific">Paenibacillus provencensis</name>
    <dbReference type="NCBI Taxonomy" id="441151"/>
    <lineage>
        <taxon>Bacteria</taxon>
        <taxon>Bacillati</taxon>
        <taxon>Bacillota</taxon>
        <taxon>Bacilli</taxon>
        <taxon>Bacillales</taxon>
        <taxon>Paenibacillaceae</taxon>
        <taxon>Paenibacillus</taxon>
    </lineage>
</organism>
<feature type="domain" description="Tyr recombinase" evidence="6">
    <location>
        <begin position="187"/>
        <end position="394"/>
    </location>
</feature>
<dbReference type="EMBL" id="JBHTKX010000001">
    <property type="protein sequence ID" value="MFD1128299.1"/>
    <property type="molecule type" value="Genomic_DNA"/>
</dbReference>
<evidence type="ECO:0000259" key="7">
    <source>
        <dbReference type="PROSITE" id="PS51900"/>
    </source>
</evidence>
<dbReference type="InterPro" id="IPR010998">
    <property type="entry name" value="Integrase_recombinase_N"/>
</dbReference>
<evidence type="ECO:0000256" key="2">
    <source>
        <dbReference type="ARBA" id="ARBA00022908"/>
    </source>
</evidence>
<dbReference type="InterPro" id="IPR013762">
    <property type="entry name" value="Integrase-like_cat_sf"/>
</dbReference>
<dbReference type="PROSITE" id="PS51898">
    <property type="entry name" value="TYR_RECOMBINASE"/>
    <property type="match status" value="1"/>
</dbReference>
<dbReference type="Pfam" id="PF14659">
    <property type="entry name" value="Phage_int_SAM_3"/>
    <property type="match status" value="1"/>
</dbReference>
<comment type="similarity">
    <text evidence="1">Belongs to the 'phage' integrase family.</text>
</comment>
<evidence type="ECO:0000259" key="6">
    <source>
        <dbReference type="PROSITE" id="PS51898"/>
    </source>
</evidence>
<evidence type="ECO:0000256" key="3">
    <source>
        <dbReference type="ARBA" id="ARBA00023125"/>
    </source>
</evidence>
<dbReference type="PANTHER" id="PTHR30349">
    <property type="entry name" value="PHAGE INTEGRASE-RELATED"/>
    <property type="match status" value="1"/>
</dbReference>
<dbReference type="CDD" id="cd01189">
    <property type="entry name" value="INT_ICEBs1_C_like"/>
    <property type="match status" value="1"/>
</dbReference>
<evidence type="ECO:0000256" key="1">
    <source>
        <dbReference type="ARBA" id="ARBA00008857"/>
    </source>
</evidence>
<keyword evidence="3 5" id="KW-0238">DNA-binding</keyword>
<accession>A0ABW3PKN4</accession>